<protein>
    <submittedName>
        <fullName evidence="1">Uncharacterized protein</fullName>
    </submittedName>
</protein>
<sequence>MLTISPSSFCITDQQTEFSLFNNQKSIVYAQIKSSNQTAYEYPKQIMEIQPLTSYKFIIYVKIQRQTNDNDNVTIQYDNDSQLKFPKLLKINITTASVTQQQIKNIFYQMDYESLQKEQILLQNQLRSIKKQIFEIESQGTFLFIRRKDLEKSVSNIEIHLGINLKDWKQRVRKVIKSSQNAAFVATAYIVGFILALKW</sequence>
<gene>
    <name evidence="1" type="ORF">SS50377_15618</name>
</gene>
<proteinExistence type="predicted"/>
<dbReference type="AlphaFoldDB" id="V6LJQ8"/>
<dbReference type="VEuPathDB" id="GiardiaDB:SS50377_24732"/>
<evidence type="ECO:0000313" key="1">
    <source>
        <dbReference type="EMBL" id="EST44613.1"/>
    </source>
</evidence>
<name>V6LJQ8_9EUKA</name>
<reference evidence="1" key="1">
    <citation type="journal article" date="2014" name="PLoS Genet.">
        <title>The Genome of Spironucleus salmonicida Highlights a Fish Pathogen Adapted to Fluctuating Environments.</title>
        <authorList>
            <person name="Xu F."/>
            <person name="Jerlstrom-Hultqvist J."/>
            <person name="Einarsson E."/>
            <person name="Astvaldsson A."/>
            <person name="Svard S.G."/>
            <person name="Andersson J.O."/>
        </authorList>
    </citation>
    <scope>NUCLEOTIDE SEQUENCE</scope>
</reference>
<organism evidence="1">
    <name type="scientific">Spironucleus salmonicida</name>
    <dbReference type="NCBI Taxonomy" id="348837"/>
    <lineage>
        <taxon>Eukaryota</taxon>
        <taxon>Metamonada</taxon>
        <taxon>Diplomonadida</taxon>
        <taxon>Hexamitidae</taxon>
        <taxon>Hexamitinae</taxon>
        <taxon>Spironucleus</taxon>
    </lineage>
</organism>
<dbReference type="EMBL" id="KI546115">
    <property type="protein sequence ID" value="EST44613.1"/>
    <property type="molecule type" value="Genomic_DNA"/>
</dbReference>
<accession>V6LJQ8</accession>